<name>A0A1G7W7S6_9PROT</name>
<organism evidence="5 6">
    <name type="scientific">Roseospirillum parvum</name>
    <dbReference type="NCBI Taxonomy" id="83401"/>
    <lineage>
        <taxon>Bacteria</taxon>
        <taxon>Pseudomonadati</taxon>
        <taxon>Pseudomonadota</taxon>
        <taxon>Alphaproteobacteria</taxon>
        <taxon>Rhodospirillales</taxon>
        <taxon>Rhodospirillaceae</taxon>
        <taxon>Roseospirillum</taxon>
    </lineage>
</organism>
<dbReference type="Pfam" id="PF00717">
    <property type="entry name" value="Peptidase_S24"/>
    <property type="match status" value="1"/>
</dbReference>
<evidence type="ECO:0000256" key="2">
    <source>
        <dbReference type="ARBA" id="ARBA00023125"/>
    </source>
</evidence>
<accession>A0A1G7W7S6</accession>
<dbReference type="Gene3D" id="2.10.109.10">
    <property type="entry name" value="Umud Fragment, subunit A"/>
    <property type="match status" value="1"/>
</dbReference>
<dbReference type="CDD" id="cd06529">
    <property type="entry name" value="S24_LexA-like"/>
    <property type="match status" value="1"/>
</dbReference>
<keyword evidence="6" id="KW-1185">Reference proteome</keyword>
<gene>
    <name evidence="5" type="ORF">SAMN05421742_102106</name>
</gene>
<keyword evidence="2" id="KW-0238">DNA-binding</keyword>
<protein>
    <submittedName>
        <fullName evidence="5">Phage repressor protein C, contains Cro/C1-type HTH and peptisase s24 domains</fullName>
    </submittedName>
</protein>
<dbReference type="InterPro" id="IPR039418">
    <property type="entry name" value="LexA-like"/>
</dbReference>
<dbReference type="SUPFAM" id="SSF51306">
    <property type="entry name" value="LexA/Signal peptidase"/>
    <property type="match status" value="1"/>
</dbReference>
<dbReference type="RefSeq" id="WP_092615558.1">
    <property type="nucleotide sequence ID" value="NZ_FNCV01000002.1"/>
</dbReference>
<evidence type="ECO:0000256" key="3">
    <source>
        <dbReference type="ARBA" id="ARBA00023163"/>
    </source>
</evidence>
<dbReference type="PANTHER" id="PTHR40661">
    <property type="match status" value="1"/>
</dbReference>
<dbReference type="PANTHER" id="PTHR40661:SF3">
    <property type="entry name" value="FELS-1 PROPHAGE TRANSCRIPTIONAL REGULATOR"/>
    <property type="match status" value="1"/>
</dbReference>
<dbReference type="AlphaFoldDB" id="A0A1G7W7S6"/>
<keyword evidence="1" id="KW-0805">Transcription regulation</keyword>
<feature type="domain" description="Peptidase S24/S26A/S26B/S26C" evidence="4">
    <location>
        <begin position="86"/>
        <end position="204"/>
    </location>
</feature>
<evidence type="ECO:0000259" key="4">
    <source>
        <dbReference type="Pfam" id="PF00717"/>
    </source>
</evidence>
<proteinExistence type="predicted"/>
<keyword evidence="3" id="KW-0804">Transcription</keyword>
<evidence type="ECO:0000256" key="1">
    <source>
        <dbReference type="ARBA" id="ARBA00023015"/>
    </source>
</evidence>
<dbReference type="Proteomes" id="UP000217076">
    <property type="component" value="Unassembled WGS sequence"/>
</dbReference>
<evidence type="ECO:0000313" key="6">
    <source>
        <dbReference type="Proteomes" id="UP000217076"/>
    </source>
</evidence>
<dbReference type="InterPro" id="IPR015927">
    <property type="entry name" value="Peptidase_S24_S26A/B/C"/>
</dbReference>
<sequence length="209" mass="22891">MKHADIWRAIDRLAEECGLSVSGLARKAGLDPTTFNKSKRATPGGRLRWPSTESLAKVVDSTGTSMSHLVALMDSNADRAAYRRIPLIGLAQAGEAGYFDDAGFPIGGGWDEILFPELGDPNAYALEVAGDSMEPAYRDGDYLVVSPNARLRRGDRVVARTTGGEVMVKELVRQTANRLELRSINPDYPDRTLDGPEMDWVARVLWVSQ</sequence>
<dbReference type="EMBL" id="FNCV01000002">
    <property type="protein sequence ID" value="SDG67998.1"/>
    <property type="molecule type" value="Genomic_DNA"/>
</dbReference>
<dbReference type="OrthoDB" id="9792157at2"/>
<dbReference type="InterPro" id="IPR036286">
    <property type="entry name" value="LexA/Signal_pep-like_sf"/>
</dbReference>
<dbReference type="GO" id="GO:0003677">
    <property type="term" value="F:DNA binding"/>
    <property type="evidence" value="ECO:0007669"/>
    <property type="project" value="UniProtKB-KW"/>
</dbReference>
<dbReference type="STRING" id="83401.SAMN05421742_102106"/>
<evidence type="ECO:0000313" key="5">
    <source>
        <dbReference type="EMBL" id="SDG67998.1"/>
    </source>
</evidence>
<reference evidence="6" key="1">
    <citation type="submission" date="2016-10" db="EMBL/GenBank/DDBJ databases">
        <authorList>
            <person name="Varghese N."/>
            <person name="Submissions S."/>
        </authorList>
    </citation>
    <scope>NUCLEOTIDE SEQUENCE [LARGE SCALE GENOMIC DNA]</scope>
    <source>
        <strain evidence="6">930I</strain>
    </source>
</reference>